<gene>
    <name evidence="3" type="ORF">M9458_026574</name>
</gene>
<evidence type="ECO:0000259" key="2">
    <source>
        <dbReference type="Pfam" id="PF17921"/>
    </source>
</evidence>
<feature type="region of interest" description="Disordered" evidence="1">
    <location>
        <begin position="1"/>
        <end position="20"/>
    </location>
</feature>
<evidence type="ECO:0000256" key="1">
    <source>
        <dbReference type="SAM" id="MobiDB-lite"/>
    </source>
</evidence>
<feature type="compositionally biased region" description="Polar residues" evidence="1">
    <location>
        <begin position="1"/>
        <end position="12"/>
    </location>
</feature>
<dbReference type="AlphaFoldDB" id="A0ABD0PV56"/>
<sequence length="153" mass="16886">MPSPANSRTSPTEPEPIVPPDMIISPIILDLDENIGNTTLQESALPECPEGKIYVPRSQRRTLLGTAHESPGSGYPGSRQTLSLLQARYWWPSMHRDITRYVQGSSVCAMSNSSRQLPAGKLVPLHIPQRPWCHIGVDFVTDLPNSKGNKCIM</sequence>
<reference evidence="3 4" key="1">
    <citation type="submission" date="2024-05" db="EMBL/GenBank/DDBJ databases">
        <title>Genome sequencing and assembly of Indian major carp, Cirrhinus mrigala (Hamilton, 1822).</title>
        <authorList>
            <person name="Mohindra V."/>
            <person name="Chowdhury L.M."/>
            <person name="Lal K."/>
            <person name="Jena J.K."/>
        </authorList>
    </citation>
    <scope>NUCLEOTIDE SEQUENCE [LARGE SCALE GENOMIC DNA]</scope>
    <source>
        <strain evidence="3">CM1030</strain>
        <tissue evidence="3">Blood</tissue>
    </source>
</reference>
<keyword evidence="4" id="KW-1185">Reference proteome</keyword>
<feature type="domain" description="Integrase zinc-binding" evidence="2">
    <location>
        <begin position="55"/>
        <end position="113"/>
    </location>
</feature>
<dbReference type="EMBL" id="JAMKFB020000013">
    <property type="protein sequence ID" value="KAL0177680.1"/>
    <property type="molecule type" value="Genomic_DNA"/>
</dbReference>
<dbReference type="Pfam" id="PF17921">
    <property type="entry name" value="Integrase_H2C2"/>
    <property type="match status" value="1"/>
</dbReference>
<protein>
    <recommendedName>
        <fullName evidence="2">Integrase zinc-binding domain-containing protein</fullName>
    </recommendedName>
</protein>
<evidence type="ECO:0000313" key="4">
    <source>
        <dbReference type="Proteomes" id="UP001529510"/>
    </source>
</evidence>
<dbReference type="Proteomes" id="UP001529510">
    <property type="component" value="Unassembled WGS sequence"/>
</dbReference>
<dbReference type="Gene3D" id="1.10.340.70">
    <property type="match status" value="1"/>
</dbReference>
<name>A0ABD0PV56_CIRMR</name>
<proteinExistence type="predicted"/>
<evidence type="ECO:0000313" key="3">
    <source>
        <dbReference type="EMBL" id="KAL0177680.1"/>
    </source>
</evidence>
<dbReference type="InterPro" id="IPR052160">
    <property type="entry name" value="Gypsy_RT_Integrase-like"/>
</dbReference>
<feature type="non-terminal residue" evidence="3">
    <location>
        <position position="153"/>
    </location>
</feature>
<accession>A0ABD0PV56</accession>
<dbReference type="InterPro" id="IPR041588">
    <property type="entry name" value="Integrase_H2C2"/>
</dbReference>
<organism evidence="3 4">
    <name type="scientific">Cirrhinus mrigala</name>
    <name type="common">Mrigala</name>
    <dbReference type="NCBI Taxonomy" id="683832"/>
    <lineage>
        <taxon>Eukaryota</taxon>
        <taxon>Metazoa</taxon>
        <taxon>Chordata</taxon>
        <taxon>Craniata</taxon>
        <taxon>Vertebrata</taxon>
        <taxon>Euteleostomi</taxon>
        <taxon>Actinopterygii</taxon>
        <taxon>Neopterygii</taxon>
        <taxon>Teleostei</taxon>
        <taxon>Ostariophysi</taxon>
        <taxon>Cypriniformes</taxon>
        <taxon>Cyprinidae</taxon>
        <taxon>Labeoninae</taxon>
        <taxon>Labeonini</taxon>
        <taxon>Cirrhinus</taxon>
    </lineage>
</organism>
<dbReference type="PANTHER" id="PTHR47266">
    <property type="entry name" value="ENDONUCLEASE-RELATED"/>
    <property type="match status" value="1"/>
</dbReference>
<comment type="caution">
    <text evidence="3">The sequence shown here is derived from an EMBL/GenBank/DDBJ whole genome shotgun (WGS) entry which is preliminary data.</text>
</comment>